<sequence>MNNFLSWCQQLGIENLNARAPILTDAVKALSHESVLFFLCGRDYIYKPSDLKWTGIEALFFGRGKPYELNLPHMALTSMLAGLNGPGGVVGARQGAGNYNLCTKALESAATGMGATFLRDMVKGVMAIKAGAPAQVKPDALARTLMDMRNLTRRYWMSELVQIGL</sequence>
<accession>Q02AW1</accession>
<dbReference type="InParanoid" id="Q02AW1"/>
<organism evidence="1">
    <name type="scientific">Solibacter usitatus (strain Ellin6076)</name>
    <dbReference type="NCBI Taxonomy" id="234267"/>
    <lineage>
        <taxon>Bacteria</taxon>
        <taxon>Pseudomonadati</taxon>
        <taxon>Acidobacteriota</taxon>
        <taxon>Terriglobia</taxon>
        <taxon>Bryobacterales</taxon>
        <taxon>Solibacteraceae</taxon>
        <taxon>Candidatus Solibacter</taxon>
    </lineage>
</organism>
<dbReference type="AlphaFoldDB" id="Q02AW1"/>
<dbReference type="HOGENOM" id="CLU_1609703_0_0_0"/>
<protein>
    <submittedName>
        <fullName evidence="1">Uncharacterized protein</fullName>
    </submittedName>
</protein>
<reference evidence="1" key="1">
    <citation type="submission" date="2006-10" db="EMBL/GenBank/DDBJ databases">
        <title>Complete sequence of Solibacter usitatus Ellin6076.</title>
        <authorList>
            <consortium name="US DOE Joint Genome Institute"/>
            <person name="Copeland A."/>
            <person name="Lucas S."/>
            <person name="Lapidus A."/>
            <person name="Barry K."/>
            <person name="Detter J.C."/>
            <person name="Glavina del Rio T."/>
            <person name="Hammon N."/>
            <person name="Israni S."/>
            <person name="Dalin E."/>
            <person name="Tice H."/>
            <person name="Pitluck S."/>
            <person name="Thompson L.S."/>
            <person name="Brettin T."/>
            <person name="Bruce D."/>
            <person name="Han C."/>
            <person name="Tapia R."/>
            <person name="Gilna P."/>
            <person name="Schmutz J."/>
            <person name="Larimer F."/>
            <person name="Land M."/>
            <person name="Hauser L."/>
            <person name="Kyrpides N."/>
            <person name="Mikhailova N."/>
            <person name="Janssen P.H."/>
            <person name="Kuske C.R."/>
            <person name="Richardson P."/>
        </authorList>
    </citation>
    <scope>NUCLEOTIDE SEQUENCE</scope>
    <source>
        <strain evidence="1">Ellin6076</strain>
    </source>
</reference>
<evidence type="ECO:0000313" key="1">
    <source>
        <dbReference type="EMBL" id="ABJ81805.1"/>
    </source>
</evidence>
<gene>
    <name evidence="1" type="ordered locus">Acid_0806</name>
</gene>
<name>Q02AW1_SOLUE</name>
<dbReference type="KEGG" id="sus:Acid_0806"/>
<dbReference type="EMBL" id="CP000473">
    <property type="protein sequence ID" value="ABJ81805.1"/>
    <property type="molecule type" value="Genomic_DNA"/>
</dbReference>
<proteinExistence type="predicted"/>